<evidence type="ECO:0000256" key="3">
    <source>
        <dbReference type="ARBA" id="ARBA00022664"/>
    </source>
</evidence>
<dbReference type="AlphaFoldDB" id="A0A7S0J100"/>
<dbReference type="GO" id="GO:0071013">
    <property type="term" value="C:catalytic step 2 spliceosome"/>
    <property type="evidence" value="ECO:0007669"/>
    <property type="project" value="TreeGrafter"/>
</dbReference>
<evidence type="ECO:0008006" key="8">
    <source>
        <dbReference type="Google" id="ProtNLM"/>
    </source>
</evidence>
<accession>A0A7S0J100</accession>
<evidence type="ECO:0000256" key="5">
    <source>
        <dbReference type="ARBA" id="ARBA00023187"/>
    </source>
</evidence>
<dbReference type="PANTHER" id="PTHR13296:SF0">
    <property type="entry name" value="PRE-MRNA-SPLICING FACTOR SPF27"/>
    <property type="match status" value="1"/>
</dbReference>
<organism evidence="7">
    <name type="scientific">Calcidiscus leptoporus</name>
    <dbReference type="NCBI Taxonomy" id="127549"/>
    <lineage>
        <taxon>Eukaryota</taxon>
        <taxon>Haptista</taxon>
        <taxon>Haptophyta</taxon>
        <taxon>Prymnesiophyceae</taxon>
        <taxon>Coccolithales</taxon>
        <taxon>Calcidiscaceae</taxon>
        <taxon>Calcidiscus</taxon>
    </lineage>
</organism>
<proteinExistence type="inferred from homology"/>
<protein>
    <recommendedName>
        <fullName evidence="8">Pre-mRNA-splicing factor SPF27</fullName>
    </recommendedName>
</protein>
<name>A0A7S0J100_9EUKA</name>
<evidence type="ECO:0000256" key="4">
    <source>
        <dbReference type="ARBA" id="ARBA00022728"/>
    </source>
</evidence>
<evidence type="ECO:0000256" key="2">
    <source>
        <dbReference type="ARBA" id="ARBA00010788"/>
    </source>
</evidence>
<dbReference type="GO" id="GO:0008380">
    <property type="term" value="P:RNA splicing"/>
    <property type="evidence" value="ECO:0007669"/>
    <property type="project" value="UniProtKB-KW"/>
</dbReference>
<comment type="similarity">
    <text evidence="2">Belongs to the SPF27 family.</text>
</comment>
<dbReference type="PANTHER" id="PTHR13296">
    <property type="entry name" value="BCAS2 PROTEIN"/>
    <property type="match status" value="1"/>
</dbReference>
<dbReference type="InterPro" id="IPR008409">
    <property type="entry name" value="SPF27"/>
</dbReference>
<gene>
    <name evidence="7" type="ORF">CLEP1334_LOCUS12880</name>
</gene>
<sequence>MEEAPTAALALPAPRTVVDALPYVDAQYNEPTLKARVDAEVKAEMERMDATEYTRRFTPWEPDFTGHPVLEAEWLRVCAEQPMPQMDTSRYQLEVPPPNKQSNAAAWERAVGNAQAQLEHQANRLDNLELLQKYGANLWRLHLNGLEAANSRLADEQAGLVSQIAELNRKRKLEQVEVGPKLSQLEADWVSTVKKNLEIEGQIARLEAECIAYRLKLDPTASR</sequence>
<comment type="subcellular location">
    <subcellularLocation>
        <location evidence="1">Nucleus</location>
    </subcellularLocation>
</comment>
<keyword evidence="6" id="KW-0539">Nucleus</keyword>
<dbReference type="EMBL" id="HBER01025537">
    <property type="protein sequence ID" value="CAD8537598.1"/>
    <property type="molecule type" value="Transcribed_RNA"/>
</dbReference>
<evidence type="ECO:0000313" key="7">
    <source>
        <dbReference type="EMBL" id="CAD8537598.1"/>
    </source>
</evidence>
<dbReference type="GO" id="GO:0071011">
    <property type="term" value="C:precatalytic spliceosome"/>
    <property type="evidence" value="ECO:0007669"/>
    <property type="project" value="TreeGrafter"/>
</dbReference>
<dbReference type="GO" id="GO:0006397">
    <property type="term" value="P:mRNA processing"/>
    <property type="evidence" value="ECO:0007669"/>
    <property type="project" value="UniProtKB-KW"/>
</dbReference>
<keyword evidence="5" id="KW-0508">mRNA splicing</keyword>
<evidence type="ECO:0000256" key="1">
    <source>
        <dbReference type="ARBA" id="ARBA00004123"/>
    </source>
</evidence>
<evidence type="ECO:0000256" key="6">
    <source>
        <dbReference type="ARBA" id="ARBA00023242"/>
    </source>
</evidence>
<keyword evidence="3" id="KW-0507">mRNA processing</keyword>
<dbReference type="GO" id="GO:0000974">
    <property type="term" value="C:Prp19 complex"/>
    <property type="evidence" value="ECO:0007669"/>
    <property type="project" value="TreeGrafter"/>
</dbReference>
<keyword evidence="4" id="KW-0747">Spliceosome</keyword>
<dbReference type="Pfam" id="PF05700">
    <property type="entry name" value="BCAS2"/>
    <property type="match status" value="1"/>
</dbReference>
<reference evidence="7" key="1">
    <citation type="submission" date="2021-01" db="EMBL/GenBank/DDBJ databases">
        <authorList>
            <person name="Corre E."/>
            <person name="Pelletier E."/>
            <person name="Niang G."/>
            <person name="Scheremetjew M."/>
            <person name="Finn R."/>
            <person name="Kale V."/>
            <person name="Holt S."/>
            <person name="Cochrane G."/>
            <person name="Meng A."/>
            <person name="Brown T."/>
            <person name="Cohen L."/>
        </authorList>
    </citation>
    <scope>NUCLEOTIDE SEQUENCE</scope>
    <source>
        <strain evidence="7">RCC1130</strain>
    </source>
</reference>